<keyword evidence="6" id="KW-1185">Reference proteome</keyword>
<dbReference type="Pfam" id="PF00538">
    <property type="entry name" value="Linker_histone"/>
    <property type="match status" value="1"/>
</dbReference>
<dbReference type="SUPFAM" id="SSF53901">
    <property type="entry name" value="Thiolase-like"/>
    <property type="match status" value="1"/>
</dbReference>
<evidence type="ECO:0000256" key="2">
    <source>
        <dbReference type="ARBA" id="ARBA00023125"/>
    </source>
</evidence>
<dbReference type="Proteomes" id="UP000594638">
    <property type="component" value="Unassembled WGS sequence"/>
</dbReference>
<dbReference type="InterPro" id="IPR020616">
    <property type="entry name" value="Thiolase_N"/>
</dbReference>
<dbReference type="Pfam" id="PF00108">
    <property type="entry name" value="Thiolase_N"/>
    <property type="match status" value="1"/>
</dbReference>
<dbReference type="OrthoDB" id="1742789at2759"/>
<dbReference type="Gramene" id="OE9A082660T1">
    <property type="protein sequence ID" value="OE9A082660C1"/>
    <property type="gene ID" value="OE9A082660"/>
</dbReference>
<dbReference type="GO" id="GO:0003690">
    <property type="term" value="F:double-stranded DNA binding"/>
    <property type="evidence" value="ECO:0007669"/>
    <property type="project" value="TreeGrafter"/>
</dbReference>
<dbReference type="InterPro" id="IPR016039">
    <property type="entry name" value="Thiolase-like"/>
</dbReference>
<name>A0A8S0U865_OLEEU</name>
<accession>A0A8S0U865</accession>
<sequence length="157" mass="18286">MEQARNCLLPMGITSENVAHHFGVSRQEQDQAAVESRRKAAFATASGKFKEEIVPVKTKCLLFSDDRTALQELNEKWGSSEDSISKIIEKEYKNLPWAHLTLLKHHLEKLCESGEVVTRGRRYMLSGAIPNLISSTRHKRKKRKKKWKLNWDWKRER</sequence>
<proteinExistence type="predicted"/>
<dbReference type="GO" id="GO:0016747">
    <property type="term" value="F:acyltransferase activity, transferring groups other than amino-acyl groups"/>
    <property type="evidence" value="ECO:0007669"/>
    <property type="project" value="InterPro"/>
</dbReference>
<dbReference type="GO" id="GO:0045910">
    <property type="term" value="P:negative regulation of DNA recombination"/>
    <property type="evidence" value="ECO:0007669"/>
    <property type="project" value="TreeGrafter"/>
</dbReference>
<dbReference type="PANTHER" id="PTHR11467">
    <property type="entry name" value="HISTONE H1"/>
    <property type="match status" value="1"/>
</dbReference>
<evidence type="ECO:0000259" key="4">
    <source>
        <dbReference type="PROSITE" id="PS51504"/>
    </source>
</evidence>
<protein>
    <submittedName>
        <fullName evidence="5">3-ketoacyl- thiolase 2, peroxisomal</fullName>
    </submittedName>
</protein>
<dbReference type="SMART" id="SM00526">
    <property type="entry name" value="H15"/>
    <property type="match status" value="1"/>
</dbReference>
<dbReference type="AlphaFoldDB" id="A0A8S0U865"/>
<evidence type="ECO:0000256" key="1">
    <source>
        <dbReference type="ARBA" id="ARBA00004123"/>
    </source>
</evidence>
<keyword evidence="2" id="KW-0238">DNA-binding</keyword>
<dbReference type="GO" id="GO:0000786">
    <property type="term" value="C:nucleosome"/>
    <property type="evidence" value="ECO:0007669"/>
    <property type="project" value="InterPro"/>
</dbReference>
<dbReference type="InterPro" id="IPR036390">
    <property type="entry name" value="WH_DNA-bd_sf"/>
</dbReference>
<dbReference type="InterPro" id="IPR005818">
    <property type="entry name" value="Histone_H1/H5_H15"/>
</dbReference>
<comment type="caution">
    <text evidence="5">The sequence shown here is derived from an EMBL/GenBank/DDBJ whole genome shotgun (WGS) entry which is preliminary data.</text>
</comment>
<dbReference type="Gene3D" id="3.40.47.10">
    <property type="match status" value="2"/>
</dbReference>
<dbReference type="EMBL" id="CACTIH010007507">
    <property type="protein sequence ID" value="CAA3014792.1"/>
    <property type="molecule type" value="Genomic_DNA"/>
</dbReference>
<dbReference type="SUPFAM" id="SSF46785">
    <property type="entry name" value="Winged helix' DNA-binding domain"/>
    <property type="match status" value="1"/>
</dbReference>
<gene>
    <name evidence="5" type="ORF">OLEA9_A082660</name>
</gene>
<comment type="subcellular location">
    <subcellularLocation>
        <location evidence="1">Nucleus</location>
    </subcellularLocation>
</comment>
<evidence type="ECO:0000313" key="5">
    <source>
        <dbReference type="EMBL" id="CAA3014792.1"/>
    </source>
</evidence>
<reference evidence="5 6" key="1">
    <citation type="submission" date="2019-12" db="EMBL/GenBank/DDBJ databases">
        <authorList>
            <person name="Alioto T."/>
            <person name="Alioto T."/>
            <person name="Gomez Garrido J."/>
        </authorList>
    </citation>
    <scope>NUCLEOTIDE SEQUENCE [LARGE SCALE GENOMIC DNA]</scope>
</reference>
<dbReference type="GO" id="GO:0006334">
    <property type="term" value="P:nucleosome assembly"/>
    <property type="evidence" value="ECO:0007669"/>
    <property type="project" value="InterPro"/>
</dbReference>
<evidence type="ECO:0000256" key="3">
    <source>
        <dbReference type="ARBA" id="ARBA00023242"/>
    </source>
</evidence>
<feature type="domain" description="H15" evidence="4">
    <location>
        <begin position="52"/>
        <end position="127"/>
    </location>
</feature>
<evidence type="ECO:0000313" key="6">
    <source>
        <dbReference type="Proteomes" id="UP000594638"/>
    </source>
</evidence>
<organism evidence="5 6">
    <name type="scientific">Olea europaea subsp. europaea</name>
    <dbReference type="NCBI Taxonomy" id="158383"/>
    <lineage>
        <taxon>Eukaryota</taxon>
        <taxon>Viridiplantae</taxon>
        <taxon>Streptophyta</taxon>
        <taxon>Embryophyta</taxon>
        <taxon>Tracheophyta</taxon>
        <taxon>Spermatophyta</taxon>
        <taxon>Magnoliopsida</taxon>
        <taxon>eudicotyledons</taxon>
        <taxon>Gunneridae</taxon>
        <taxon>Pentapetalae</taxon>
        <taxon>asterids</taxon>
        <taxon>lamiids</taxon>
        <taxon>Lamiales</taxon>
        <taxon>Oleaceae</taxon>
        <taxon>Oleeae</taxon>
        <taxon>Olea</taxon>
    </lineage>
</organism>
<keyword evidence="3" id="KW-0539">Nucleus</keyword>
<dbReference type="GO" id="GO:0005730">
    <property type="term" value="C:nucleolus"/>
    <property type="evidence" value="ECO:0007669"/>
    <property type="project" value="TreeGrafter"/>
</dbReference>
<dbReference type="GO" id="GO:0031492">
    <property type="term" value="F:nucleosomal DNA binding"/>
    <property type="evidence" value="ECO:0007669"/>
    <property type="project" value="TreeGrafter"/>
</dbReference>
<dbReference type="GO" id="GO:0030261">
    <property type="term" value="P:chromosome condensation"/>
    <property type="evidence" value="ECO:0007669"/>
    <property type="project" value="TreeGrafter"/>
</dbReference>
<dbReference type="PANTHER" id="PTHR11467:SF109">
    <property type="entry name" value="H15 DOMAIN-CONTAINING PROTEIN"/>
    <property type="match status" value="1"/>
</dbReference>
<dbReference type="PROSITE" id="PS51504">
    <property type="entry name" value="H15"/>
    <property type="match status" value="1"/>
</dbReference>